<dbReference type="RefSeq" id="XP_069227974.1">
    <property type="nucleotide sequence ID" value="XM_069375253.1"/>
</dbReference>
<dbReference type="SMART" id="SM00563">
    <property type="entry name" value="PlsC"/>
    <property type="match status" value="1"/>
</dbReference>
<evidence type="ECO:0000256" key="1">
    <source>
        <dbReference type="ARBA" id="ARBA00008655"/>
    </source>
</evidence>
<feature type="region of interest" description="Disordered" evidence="4">
    <location>
        <begin position="502"/>
        <end position="527"/>
    </location>
</feature>
<dbReference type="GO" id="GO:0036149">
    <property type="term" value="P:phosphatidylinositol acyl-chain remodeling"/>
    <property type="evidence" value="ECO:0007669"/>
    <property type="project" value="TreeGrafter"/>
</dbReference>
<dbReference type="GO" id="GO:0005783">
    <property type="term" value="C:endoplasmic reticulum"/>
    <property type="evidence" value="ECO:0007669"/>
    <property type="project" value="TreeGrafter"/>
</dbReference>
<dbReference type="PANTHER" id="PTHR10983">
    <property type="entry name" value="1-ACYLGLYCEROL-3-PHOSPHATE ACYLTRANSFERASE-RELATED"/>
    <property type="match status" value="1"/>
</dbReference>
<dbReference type="InterPro" id="IPR032098">
    <property type="entry name" value="Acyltransf_C"/>
</dbReference>
<evidence type="ECO:0000313" key="7">
    <source>
        <dbReference type="Proteomes" id="UP000803884"/>
    </source>
</evidence>
<dbReference type="EMBL" id="JAAQHG020000023">
    <property type="protein sequence ID" value="KAL1584868.1"/>
    <property type="molecule type" value="Genomic_DNA"/>
</dbReference>
<keyword evidence="2" id="KW-0808">Transferase</keyword>
<dbReference type="CDD" id="cd07990">
    <property type="entry name" value="LPLAT_LCLAT1-like"/>
    <property type="match status" value="1"/>
</dbReference>
<comment type="similarity">
    <text evidence="1">Belongs to the 1-acyl-sn-glycerol-3-phosphate acyltransferase family.</text>
</comment>
<gene>
    <name evidence="6" type="ORF">WHR41_06648</name>
</gene>
<evidence type="ECO:0000256" key="2">
    <source>
        <dbReference type="ARBA" id="ARBA00022679"/>
    </source>
</evidence>
<evidence type="ECO:0000256" key="3">
    <source>
        <dbReference type="ARBA" id="ARBA00023315"/>
    </source>
</evidence>
<feature type="domain" description="Phospholipid/glycerol acyltransferase" evidence="5">
    <location>
        <begin position="125"/>
        <end position="247"/>
    </location>
</feature>
<sequence>MPSSTKSDAGRAGLSLTKSGVDNPIPAQHGGLGQAERAFSAVSTFVSGIMAISASQFIGAPLKLVDPKFYDGYMAWTKESFAVLVTTITQWWAPTVVRVSGDDSMKGQLYQMDDGTLKCNFPHRLVLMANHQLYTDWLYLWWVAYTNKMHGRIYIILKESLKNLPIFGWGAQFYNFIFLSRKWETDRFRFKRALNHLKSPSNPMWLLIFPEGTNLSGVTRQKSAAWAEKSGIKDMKHQLLPRTTGLQFCLNELRQTTNWLYDCTIAYEGIPSGMYGQDIFTLRSSLFEGRPPKSVNMYWRRYRIQDIPTDNDEAFGRWLTNRWREKDYLLEYFYKFGSFPSEDPTVALQAVEGKKEPKHAKMISTEVRGGGWDEFLSIFGPITSAAGALSSVDLTEPMNFEALLGKVAMAQNMNLADLARAGTMPATSQEAIRKAIFAANRHKPLPKPLYNKLMQETPTTQAEMKKLLETSAPPPMAKKAAKAPAKNAPLSADTAKNIANVSRQAQAATPKAPTAQLPRKPQDVQKAMPMAKVESMVTRPISTMAVQTAGSSLRNAAAKRAQQKGAALPGQGAAAAQAKGAAKANGAPRAPTVRQPAPSRPASVKAGKSAARKPSARSRPMGTVKYADGKVPA</sequence>
<dbReference type="GO" id="GO:0016746">
    <property type="term" value="F:acyltransferase activity"/>
    <property type="evidence" value="ECO:0007669"/>
    <property type="project" value="UniProtKB-KW"/>
</dbReference>
<dbReference type="Pfam" id="PF01553">
    <property type="entry name" value="Acyltransferase"/>
    <property type="match status" value="1"/>
</dbReference>
<dbReference type="SUPFAM" id="SSF69593">
    <property type="entry name" value="Glycerol-3-phosphate (1)-acyltransferase"/>
    <property type="match status" value="1"/>
</dbReference>
<protein>
    <recommendedName>
        <fullName evidence="5">Phospholipid/glycerol acyltransferase domain-containing protein</fullName>
    </recommendedName>
</protein>
<dbReference type="AlphaFoldDB" id="A0AB34KNQ2"/>
<accession>A0AB34KNQ2</accession>
<evidence type="ECO:0000259" key="5">
    <source>
        <dbReference type="SMART" id="SM00563"/>
    </source>
</evidence>
<proteinExistence type="inferred from homology"/>
<feature type="region of interest" description="Disordered" evidence="4">
    <location>
        <begin position="1"/>
        <end position="27"/>
    </location>
</feature>
<dbReference type="PANTHER" id="PTHR10983:SF16">
    <property type="entry name" value="LYSOCARDIOLIPIN ACYLTRANSFERASE 1"/>
    <property type="match status" value="1"/>
</dbReference>
<keyword evidence="3" id="KW-0012">Acyltransferase</keyword>
<dbReference type="Proteomes" id="UP000803884">
    <property type="component" value="Unassembled WGS sequence"/>
</dbReference>
<dbReference type="GeneID" id="96008091"/>
<feature type="compositionally biased region" description="Low complexity" evidence="4">
    <location>
        <begin position="504"/>
        <end position="516"/>
    </location>
</feature>
<name>A0AB34KNQ2_9PEZI</name>
<reference evidence="6 7" key="1">
    <citation type="journal article" date="2020" name="Microbiol. Resour. Announc.">
        <title>Draft Genome Sequence of a Cladosporium Species Isolated from the Mesophotic Ascidian Didemnum maculosum.</title>
        <authorList>
            <person name="Gioti A."/>
            <person name="Siaperas R."/>
            <person name="Nikolaivits E."/>
            <person name="Le Goff G."/>
            <person name="Ouazzani J."/>
            <person name="Kotoulas G."/>
            <person name="Topakas E."/>
        </authorList>
    </citation>
    <scope>NUCLEOTIDE SEQUENCE [LARGE SCALE GENOMIC DNA]</scope>
    <source>
        <strain evidence="6 7">TM138-S3</strain>
    </source>
</reference>
<comment type="caution">
    <text evidence="6">The sequence shown here is derived from an EMBL/GenBank/DDBJ whole genome shotgun (WGS) entry which is preliminary data.</text>
</comment>
<feature type="compositionally biased region" description="Low complexity" evidence="4">
    <location>
        <begin position="556"/>
        <end position="591"/>
    </location>
</feature>
<dbReference type="Pfam" id="PF16076">
    <property type="entry name" value="Acyltransf_C"/>
    <property type="match status" value="1"/>
</dbReference>
<keyword evidence="7" id="KW-1185">Reference proteome</keyword>
<dbReference type="InterPro" id="IPR002123">
    <property type="entry name" value="Plipid/glycerol_acylTrfase"/>
</dbReference>
<evidence type="ECO:0000313" key="6">
    <source>
        <dbReference type="EMBL" id="KAL1584868.1"/>
    </source>
</evidence>
<organism evidence="6 7">
    <name type="scientific">Cladosporium halotolerans</name>
    <dbReference type="NCBI Taxonomy" id="1052096"/>
    <lineage>
        <taxon>Eukaryota</taxon>
        <taxon>Fungi</taxon>
        <taxon>Dikarya</taxon>
        <taxon>Ascomycota</taxon>
        <taxon>Pezizomycotina</taxon>
        <taxon>Dothideomycetes</taxon>
        <taxon>Dothideomycetidae</taxon>
        <taxon>Cladosporiales</taxon>
        <taxon>Cladosporiaceae</taxon>
        <taxon>Cladosporium</taxon>
    </lineage>
</organism>
<feature type="region of interest" description="Disordered" evidence="4">
    <location>
        <begin position="555"/>
        <end position="633"/>
    </location>
</feature>
<evidence type="ECO:0000256" key="4">
    <source>
        <dbReference type="SAM" id="MobiDB-lite"/>
    </source>
</evidence>